<dbReference type="FunFam" id="1.20.1050.10:FF:000020">
    <property type="entry name" value="Glutathione S-transferase P 1"/>
    <property type="match status" value="1"/>
</dbReference>
<evidence type="ECO:0000256" key="1">
    <source>
        <dbReference type="ARBA" id="ARBA00007297"/>
    </source>
</evidence>
<dbReference type="Pfam" id="PF02798">
    <property type="entry name" value="GST_N"/>
    <property type="match status" value="1"/>
</dbReference>
<accession>A8D2H2</accession>
<dbReference type="PRINTS" id="PR01268">
    <property type="entry name" value="GSTRNSFRASEP"/>
</dbReference>
<evidence type="ECO:0000256" key="2">
    <source>
        <dbReference type="ARBA" id="ARBA00011738"/>
    </source>
</evidence>
<evidence type="ECO:0000259" key="6">
    <source>
        <dbReference type="PROSITE" id="PS50404"/>
    </source>
</evidence>
<evidence type="ECO:0000256" key="3">
    <source>
        <dbReference type="ARBA" id="ARBA00012452"/>
    </source>
</evidence>
<dbReference type="Gene3D" id="1.20.1050.130">
    <property type="match status" value="1"/>
</dbReference>
<dbReference type="InterPro" id="IPR036249">
    <property type="entry name" value="Thioredoxin-like_sf"/>
</dbReference>
<dbReference type="SUPFAM" id="SSF47616">
    <property type="entry name" value="GST C-terminal domain-like"/>
    <property type="match status" value="1"/>
</dbReference>
<feature type="domain" description="GST C-terminal" evidence="7">
    <location>
        <begin position="85"/>
        <end position="209"/>
    </location>
</feature>
<dbReference type="InterPro" id="IPR004045">
    <property type="entry name" value="Glutathione_S-Trfase_N"/>
</dbReference>
<evidence type="ECO:0000313" key="8">
    <source>
        <dbReference type="EMBL" id="ABV44413.1"/>
    </source>
</evidence>
<dbReference type="GO" id="GO:0005829">
    <property type="term" value="C:cytosol"/>
    <property type="evidence" value="ECO:0007669"/>
    <property type="project" value="TreeGrafter"/>
</dbReference>
<dbReference type="PROSITE" id="PS50405">
    <property type="entry name" value="GST_CTER"/>
    <property type="match status" value="1"/>
</dbReference>
<evidence type="ECO:0000259" key="7">
    <source>
        <dbReference type="PROSITE" id="PS50405"/>
    </source>
</evidence>
<sequence length="209" mass="23944">MTNYELEYFPVRGRGEAIRLLLSDSGLTYKEINVLSPDPSAWANKFKPRMPFGQCPMFRDGDFELVQSNAILRYLGRKHGLVGNSNEDLSKADMVNDSVEDLRSEYVRFIYQNYDAGKEEFVKKLPEKLKPFEKFLANGKSTFVLDKITFVDYNLFDLLDILSVLSPGCLKEFPVLAKYFQTIADRPGIKERRSSEACKKMQINGNGKQ</sequence>
<dbReference type="PANTHER" id="PTHR11571">
    <property type="entry name" value="GLUTATHIONE S-TRANSFERASE"/>
    <property type="match status" value="1"/>
</dbReference>
<dbReference type="GO" id="GO:0006749">
    <property type="term" value="P:glutathione metabolic process"/>
    <property type="evidence" value="ECO:0007669"/>
    <property type="project" value="TreeGrafter"/>
</dbReference>
<proteinExistence type="evidence at transcript level"/>
<dbReference type="AlphaFoldDB" id="A8D2H2"/>
<dbReference type="PROSITE" id="PS50404">
    <property type="entry name" value="GST_NTER"/>
    <property type="match status" value="1"/>
</dbReference>
<dbReference type="InterPro" id="IPR050213">
    <property type="entry name" value="GST_superfamily"/>
</dbReference>
<dbReference type="InterPro" id="IPR004046">
    <property type="entry name" value="GST_C"/>
</dbReference>
<evidence type="ECO:0000256" key="4">
    <source>
        <dbReference type="ARBA" id="ARBA00022679"/>
    </source>
</evidence>
<comment type="subunit">
    <text evidence="2">Homodimer.</text>
</comment>
<dbReference type="SUPFAM" id="SSF52833">
    <property type="entry name" value="Thioredoxin-like"/>
    <property type="match status" value="1"/>
</dbReference>
<dbReference type="SFLD" id="SFLDS00019">
    <property type="entry name" value="Glutathione_Transferase_(cytos"/>
    <property type="match status" value="1"/>
</dbReference>
<dbReference type="CDD" id="cd03076">
    <property type="entry name" value="GST_N_Pi"/>
    <property type="match status" value="1"/>
</dbReference>
<dbReference type="PANTHER" id="PTHR11571:SF141">
    <property type="entry name" value="GLUTATHIONE S-TRANSFERASE"/>
    <property type="match status" value="1"/>
</dbReference>
<evidence type="ECO:0000256" key="5">
    <source>
        <dbReference type="ARBA" id="ARBA00032759"/>
    </source>
</evidence>
<protein>
    <recommendedName>
        <fullName evidence="3">glutathione transferase</fullName>
        <ecNumber evidence="3">2.5.1.18</ecNumber>
    </recommendedName>
    <alternativeName>
        <fullName evidence="5">GST class-pi</fullName>
    </alternativeName>
</protein>
<organism evidence="8">
    <name type="scientific">Laternula elliptica</name>
    <name type="common">Freshwater crab</name>
    <name type="synonym">Anatina prismatica</name>
    <dbReference type="NCBI Taxonomy" id="228457"/>
    <lineage>
        <taxon>Eukaryota</taxon>
        <taxon>Metazoa</taxon>
        <taxon>Spiralia</taxon>
        <taxon>Lophotrochozoa</taxon>
        <taxon>Mollusca</taxon>
        <taxon>Bivalvia</taxon>
        <taxon>Autobranchia</taxon>
        <taxon>Heteroconchia</taxon>
        <taxon>Euheterodonta</taxon>
        <taxon>Anomalodesmata</taxon>
        <taxon>Pandoroidea</taxon>
        <taxon>Laternulidae</taxon>
        <taxon>Laternula</taxon>
    </lineage>
</organism>
<dbReference type="SFLD" id="SFLDG00363">
    <property type="entry name" value="AMPS_(cytGST):_Alpha-__Mu-__Pi"/>
    <property type="match status" value="1"/>
</dbReference>
<reference evidence="8" key="1">
    <citation type="journal article" date="2009" name="Comp. Biochem. Physiol., Part A Mol. Integr. Physiol.">
        <title>Molecular cloning and thermal stress-induced expression of a pi-class glutathione S-transferase (GST) in the Antarctic bivalve Laternula elliptica.</title>
        <authorList>
            <person name="Kim M."/>
            <person name="Ahn I.-Y."/>
            <person name="Cheon J."/>
            <person name="Park H."/>
        </authorList>
    </citation>
    <scope>NUCLEOTIDE SEQUENCE</scope>
</reference>
<dbReference type="GO" id="GO:0004364">
    <property type="term" value="F:glutathione transferase activity"/>
    <property type="evidence" value="ECO:0007669"/>
    <property type="project" value="UniProtKB-EC"/>
</dbReference>
<dbReference type="SFLD" id="SFLDG01205">
    <property type="entry name" value="AMPS.1"/>
    <property type="match status" value="1"/>
</dbReference>
<dbReference type="InterPro" id="IPR040079">
    <property type="entry name" value="Glutathione_S-Trfase"/>
</dbReference>
<dbReference type="Pfam" id="PF14497">
    <property type="entry name" value="GST_C_3"/>
    <property type="match status" value="1"/>
</dbReference>
<name>A8D2H2_LATEL</name>
<keyword evidence="4 8" id="KW-0808">Transferase</keyword>
<dbReference type="EMBL" id="EU131183">
    <property type="protein sequence ID" value="ABV44413.1"/>
    <property type="molecule type" value="mRNA"/>
</dbReference>
<dbReference type="InterPro" id="IPR003082">
    <property type="entry name" value="GST_pi"/>
</dbReference>
<dbReference type="EC" id="2.5.1.18" evidence="3"/>
<dbReference type="InterPro" id="IPR010987">
    <property type="entry name" value="Glutathione-S-Trfase_C-like"/>
</dbReference>
<dbReference type="InterPro" id="IPR036282">
    <property type="entry name" value="Glutathione-S-Trfase_C_sf"/>
</dbReference>
<feature type="domain" description="GST N-terminal" evidence="6">
    <location>
        <begin position="2"/>
        <end position="83"/>
    </location>
</feature>
<comment type="similarity">
    <text evidence="1">Belongs to the GST superfamily. Pi family.</text>
</comment>